<evidence type="ECO:0000259" key="18">
    <source>
        <dbReference type="PROSITE" id="PS51447"/>
    </source>
</evidence>
<feature type="domain" description="B5" evidence="19">
    <location>
        <begin position="401"/>
        <end position="476"/>
    </location>
</feature>
<evidence type="ECO:0000256" key="2">
    <source>
        <dbReference type="ARBA" id="ARBA00008653"/>
    </source>
</evidence>
<evidence type="ECO:0000256" key="14">
    <source>
        <dbReference type="ARBA" id="ARBA00049255"/>
    </source>
</evidence>
<evidence type="ECO:0000256" key="16">
    <source>
        <dbReference type="PROSITE-ProRule" id="PRU00209"/>
    </source>
</evidence>
<reference evidence="20" key="1">
    <citation type="submission" date="2022-07" db="EMBL/GenBank/DDBJ databases">
        <title>Characterization of the Novel Bacterium Alteromonas immobilis LMIT006 and Alteromonas gregis LMIT007.</title>
        <authorList>
            <person name="Lin X."/>
        </authorList>
    </citation>
    <scope>NUCLEOTIDE SEQUENCE</scope>
    <source>
        <strain evidence="20">LMIT007</strain>
    </source>
</reference>
<keyword evidence="5 16" id="KW-0820">tRNA-binding</keyword>
<dbReference type="SMART" id="SM00896">
    <property type="entry name" value="FDX-ACB"/>
    <property type="match status" value="1"/>
</dbReference>
<dbReference type="PROSITE" id="PS51483">
    <property type="entry name" value="B5"/>
    <property type="match status" value="1"/>
</dbReference>
<sequence length="794" mass="86095">MIFSEKWLREWVNPAIDTQTLAEQISMAGLEVDGLEPVAGEFSGVLVGHVVECGQHPDADKLRVTKIDVGADELLDIVCGAPNCRQGLKVAVACVGAVLPGNFKIKKAKLRGQPSFGMLCSFSELGISDEHDGILELPADAPIGADLRDYLDLNDTAIEIDLTPNRADCLGLRGVAREVGVLNKLAVNAPEISAVPASITDTQPVVLEAPEACPRYVSRIIKNVDLSISSPLWLTEKLRRSGIRSIDPVVDVTNYVLLELGHPMHAFDANSIAGDIHVRLAKPEEKLVLLDENEVTIQPNTLVIADTEKPLALAGIFGGLASGVTSSTTDIVLESAFFARDAILGKARQYGLHTDASHRYERGVDPSLQETAMERATALLTDIVGGEVGPILVTENQEFVPQPKNVTLRKARLEKVIGIEFAADVVTEILERLGFSLSYTNESWSVSIPTYRFDISIEEDLIEEVARVYGYNEIPNAAPFASLAMLPSSESTLDLGTLKQVLLQQGYDEAITYSFVDPKKQSALFTEIEAFVLPHPIASDMSAMRVSLLTGLIDTVSYNQKRKQPRVRIFETGLTFLPDSASANGVAQIPVISGVVCGTEKSESWAGISPVDFFTVKGDVERLISLTGMSAQFTFQRSSAAFLHPGQGADICFNGEIVGFVGALHPQFKKLFGLQANVFVFELAQSVLLERVLPRAKIISKYPTNRRDIAVVVKDEVSYADIITTVNKVGVNQLVDLTLFDIYTGEGIAEGEKSLAMALTFSDPEKTLEEAEIQACVDKVISGLQDTLDATLRD</sequence>
<dbReference type="HAMAP" id="MF_00283">
    <property type="entry name" value="Phe_tRNA_synth_beta1"/>
    <property type="match status" value="1"/>
</dbReference>
<dbReference type="Gene3D" id="3.30.70.380">
    <property type="entry name" value="Ferrodoxin-fold anticodon-binding domain"/>
    <property type="match status" value="1"/>
</dbReference>
<dbReference type="InterPro" id="IPR045864">
    <property type="entry name" value="aa-tRNA-synth_II/BPL/LPL"/>
</dbReference>
<dbReference type="InterPro" id="IPR002547">
    <property type="entry name" value="tRNA-bd_dom"/>
</dbReference>
<evidence type="ECO:0000259" key="19">
    <source>
        <dbReference type="PROSITE" id="PS51483"/>
    </source>
</evidence>
<dbReference type="FunFam" id="3.30.70.380:FF:000001">
    <property type="entry name" value="Phenylalanine--tRNA ligase beta subunit"/>
    <property type="match status" value="1"/>
</dbReference>
<evidence type="ECO:0000256" key="1">
    <source>
        <dbReference type="ARBA" id="ARBA00004496"/>
    </source>
</evidence>
<dbReference type="Pfam" id="PF03484">
    <property type="entry name" value="B5"/>
    <property type="match status" value="1"/>
</dbReference>
<dbReference type="SMART" id="SM00874">
    <property type="entry name" value="B5"/>
    <property type="match status" value="1"/>
</dbReference>
<keyword evidence="7 15" id="KW-0479">Metal-binding</keyword>
<keyword evidence="6 15" id="KW-0436">Ligase</keyword>
<dbReference type="InterPro" id="IPR012340">
    <property type="entry name" value="NA-bd_OB-fold"/>
</dbReference>
<feature type="binding site" evidence="15">
    <location>
        <position position="463"/>
    </location>
    <ligand>
        <name>Mg(2+)</name>
        <dbReference type="ChEBI" id="CHEBI:18420"/>
        <note>shared with alpha subunit</note>
    </ligand>
</feature>
<evidence type="ECO:0000256" key="3">
    <source>
        <dbReference type="ARBA" id="ARBA00011209"/>
    </source>
</evidence>
<dbReference type="CDD" id="cd02796">
    <property type="entry name" value="tRNA_bind_bactPheRS"/>
    <property type="match status" value="1"/>
</dbReference>
<dbReference type="InterPro" id="IPR041616">
    <property type="entry name" value="PheRS_beta_core"/>
</dbReference>
<dbReference type="GO" id="GO:0005524">
    <property type="term" value="F:ATP binding"/>
    <property type="evidence" value="ECO:0007669"/>
    <property type="project" value="UniProtKB-UniRule"/>
</dbReference>
<feature type="binding site" evidence="15">
    <location>
        <position position="460"/>
    </location>
    <ligand>
        <name>Mg(2+)</name>
        <dbReference type="ChEBI" id="CHEBI:18420"/>
        <note>shared with alpha subunit</note>
    </ligand>
</feature>
<proteinExistence type="inferred from homology"/>
<dbReference type="PROSITE" id="PS51447">
    <property type="entry name" value="FDX_ACB"/>
    <property type="match status" value="1"/>
</dbReference>
<dbReference type="CDD" id="cd00769">
    <property type="entry name" value="PheRS_beta_core"/>
    <property type="match status" value="1"/>
</dbReference>
<feature type="binding site" evidence="15">
    <location>
        <position position="464"/>
    </location>
    <ligand>
        <name>Mg(2+)</name>
        <dbReference type="ChEBI" id="CHEBI:18420"/>
        <note>shared with alpha subunit</note>
    </ligand>
</feature>
<feature type="domain" description="TRNA-binding" evidence="17">
    <location>
        <begin position="39"/>
        <end position="148"/>
    </location>
</feature>
<evidence type="ECO:0000259" key="17">
    <source>
        <dbReference type="PROSITE" id="PS50886"/>
    </source>
</evidence>
<evidence type="ECO:0000313" key="21">
    <source>
        <dbReference type="Proteomes" id="UP001165413"/>
    </source>
</evidence>
<name>A0AA41X184_9ALTE</name>
<evidence type="ECO:0000256" key="9">
    <source>
        <dbReference type="ARBA" id="ARBA00022840"/>
    </source>
</evidence>
<dbReference type="Pfam" id="PF03483">
    <property type="entry name" value="B3_4"/>
    <property type="match status" value="1"/>
</dbReference>
<comment type="catalytic activity">
    <reaction evidence="14 15">
        <text>tRNA(Phe) + L-phenylalanine + ATP = L-phenylalanyl-tRNA(Phe) + AMP + diphosphate + H(+)</text>
        <dbReference type="Rhea" id="RHEA:19413"/>
        <dbReference type="Rhea" id="RHEA-COMP:9668"/>
        <dbReference type="Rhea" id="RHEA-COMP:9699"/>
        <dbReference type="ChEBI" id="CHEBI:15378"/>
        <dbReference type="ChEBI" id="CHEBI:30616"/>
        <dbReference type="ChEBI" id="CHEBI:33019"/>
        <dbReference type="ChEBI" id="CHEBI:58095"/>
        <dbReference type="ChEBI" id="CHEBI:78442"/>
        <dbReference type="ChEBI" id="CHEBI:78531"/>
        <dbReference type="ChEBI" id="CHEBI:456215"/>
        <dbReference type="EC" id="6.1.1.20"/>
    </reaction>
</comment>
<keyword evidence="10 15" id="KW-0460">Magnesium</keyword>
<dbReference type="Gene3D" id="3.30.930.10">
    <property type="entry name" value="Bira Bifunctional Protein, Domain 2"/>
    <property type="match status" value="1"/>
</dbReference>
<dbReference type="SUPFAM" id="SSF54991">
    <property type="entry name" value="Anticodon-binding domain of PheRS"/>
    <property type="match status" value="1"/>
</dbReference>
<dbReference type="RefSeq" id="WP_254098133.1">
    <property type="nucleotide sequence ID" value="NZ_JANATA010000001.1"/>
</dbReference>
<comment type="subcellular location">
    <subcellularLocation>
        <location evidence="1 15">Cytoplasm</location>
    </subcellularLocation>
</comment>
<dbReference type="SMART" id="SM00873">
    <property type="entry name" value="B3_4"/>
    <property type="match status" value="1"/>
</dbReference>
<dbReference type="PANTHER" id="PTHR10947:SF0">
    <property type="entry name" value="PHENYLALANINE--TRNA LIGASE BETA SUBUNIT"/>
    <property type="match status" value="1"/>
</dbReference>
<dbReference type="InterPro" id="IPR004532">
    <property type="entry name" value="Phe-tRNA-ligase_IIc_bsu_bact"/>
</dbReference>
<dbReference type="InterPro" id="IPR005147">
    <property type="entry name" value="tRNA_synthase_B5-dom"/>
</dbReference>
<dbReference type="FunFam" id="3.50.40.10:FF:000001">
    <property type="entry name" value="Phenylalanine--tRNA ligase beta subunit"/>
    <property type="match status" value="1"/>
</dbReference>
<accession>A0AA41X184</accession>
<dbReference type="InterPro" id="IPR005146">
    <property type="entry name" value="B3/B4_tRNA-bd"/>
</dbReference>
<dbReference type="SUPFAM" id="SSF46955">
    <property type="entry name" value="Putative DNA-binding domain"/>
    <property type="match status" value="1"/>
</dbReference>
<comment type="cofactor">
    <cofactor evidence="15">
        <name>Mg(2+)</name>
        <dbReference type="ChEBI" id="CHEBI:18420"/>
    </cofactor>
    <text evidence="15">Binds 2 magnesium ions per tetramer.</text>
</comment>
<dbReference type="InterPro" id="IPR009061">
    <property type="entry name" value="DNA-bd_dom_put_sf"/>
</dbReference>
<protein>
    <recommendedName>
        <fullName evidence="15">Phenylalanine--tRNA ligase beta subunit</fullName>
        <ecNumber evidence="15">6.1.1.20</ecNumber>
    </recommendedName>
    <alternativeName>
        <fullName evidence="15">Phenylalanyl-tRNA synthetase beta subunit</fullName>
        <shortName evidence="15">PheRS</shortName>
    </alternativeName>
</protein>
<evidence type="ECO:0000256" key="10">
    <source>
        <dbReference type="ARBA" id="ARBA00022842"/>
    </source>
</evidence>
<keyword evidence="8 15" id="KW-0547">Nucleotide-binding</keyword>
<dbReference type="Pfam" id="PF17759">
    <property type="entry name" value="tRNA_synthFbeta"/>
    <property type="match status" value="1"/>
</dbReference>
<dbReference type="Pfam" id="PF03147">
    <property type="entry name" value="FDX-ACB"/>
    <property type="match status" value="1"/>
</dbReference>
<dbReference type="InterPro" id="IPR045060">
    <property type="entry name" value="Phe-tRNA-ligase_IIc_bsu"/>
</dbReference>
<keyword evidence="9 15" id="KW-0067">ATP-binding</keyword>
<evidence type="ECO:0000256" key="4">
    <source>
        <dbReference type="ARBA" id="ARBA00022490"/>
    </source>
</evidence>
<dbReference type="Pfam" id="PF01588">
    <property type="entry name" value="tRNA_bind"/>
    <property type="match status" value="1"/>
</dbReference>
<dbReference type="GO" id="GO:0000287">
    <property type="term" value="F:magnesium ion binding"/>
    <property type="evidence" value="ECO:0007669"/>
    <property type="project" value="UniProtKB-UniRule"/>
</dbReference>
<keyword evidence="12 15" id="KW-0648">Protein biosynthesis</keyword>
<dbReference type="InterPro" id="IPR020825">
    <property type="entry name" value="Phe-tRNA_synthase-like_B3/B4"/>
</dbReference>
<dbReference type="PROSITE" id="PS50886">
    <property type="entry name" value="TRBD"/>
    <property type="match status" value="1"/>
</dbReference>
<dbReference type="Gene3D" id="3.30.56.10">
    <property type="match status" value="2"/>
</dbReference>
<evidence type="ECO:0000313" key="20">
    <source>
        <dbReference type="EMBL" id="MCP3427618.1"/>
    </source>
</evidence>
<dbReference type="EC" id="6.1.1.20" evidence="15"/>
<feature type="domain" description="FDX-ACB" evidence="18">
    <location>
        <begin position="700"/>
        <end position="793"/>
    </location>
</feature>
<dbReference type="GO" id="GO:0000049">
    <property type="term" value="F:tRNA binding"/>
    <property type="evidence" value="ECO:0007669"/>
    <property type="project" value="UniProtKB-UniRule"/>
</dbReference>
<evidence type="ECO:0000256" key="11">
    <source>
        <dbReference type="ARBA" id="ARBA00022884"/>
    </source>
</evidence>
<dbReference type="AlphaFoldDB" id="A0AA41X184"/>
<dbReference type="PANTHER" id="PTHR10947">
    <property type="entry name" value="PHENYLALANYL-TRNA SYNTHETASE BETA CHAIN AND LEUCINE-RICH REPEAT-CONTAINING PROTEIN 47"/>
    <property type="match status" value="1"/>
</dbReference>
<dbReference type="SUPFAM" id="SSF50249">
    <property type="entry name" value="Nucleic acid-binding proteins"/>
    <property type="match status" value="1"/>
</dbReference>
<dbReference type="NCBIfam" id="NF045760">
    <property type="entry name" value="YtpR"/>
    <property type="match status" value="1"/>
</dbReference>
<keyword evidence="21" id="KW-1185">Reference proteome</keyword>
<evidence type="ECO:0000256" key="5">
    <source>
        <dbReference type="ARBA" id="ARBA00022555"/>
    </source>
</evidence>
<dbReference type="FunFam" id="2.40.50.140:FF:000045">
    <property type="entry name" value="Phenylalanine--tRNA ligase beta subunit"/>
    <property type="match status" value="1"/>
</dbReference>
<dbReference type="InterPro" id="IPR005121">
    <property type="entry name" value="Fdx_antiC-bd"/>
</dbReference>
<organism evidence="20 21">
    <name type="scientific">Opacimonas viscosa</name>
    <dbReference type="NCBI Taxonomy" id="2961944"/>
    <lineage>
        <taxon>Bacteria</taxon>
        <taxon>Pseudomonadati</taxon>
        <taxon>Pseudomonadota</taxon>
        <taxon>Gammaproteobacteria</taxon>
        <taxon>Alteromonadales</taxon>
        <taxon>Alteromonadaceae</taxon>
        <taxon>Opacimonas</taxon>
    </lineage>
</organism>
<feature type="binding site" evidence="15">
    <location>
        <position position="454"/>
    </location>
    <ligand>
        <name>Mg(2+)</name>
        <dbReference type="ChEBI" id="CHEBI:18420"/>
        <note>shared with alpha subunit</note>
    </ligand>
</feature>
<evidence type="ECO:0000256" key="15">
    <source>
        <dbReference type="HAMAP-Rule" id="MF_00283"/>
    </source>
</evidence>
<keyword evidence="13 15" id="KW-0030">Aminoacyl-tRNA synthetase</keyword>
<comment type="subunit">
    <text evidence="3 15">Tetramer of two alpha and two beta subunits.</text>
</comment>
<dbReference type="GO" id="GO:0009328">
    <property type="term" value="C:phenylalanine-tRNA ligase complex"/>
    <property type="evidence" value="ECO:0007669"/>
    <property type="project" value="TreeGrafter"/>
</dbReference>
<comment type="similarity">
    <text evidence="2 15">Belongs to the phenylalanyl-tRNA synthetase beta subunit family. Type 1 subfamily.</text>
</comment>
<gene>
    <name evidence="15 20" type="primary">pheT</name>
    <name evidence="20" type="ORF">NLF92_01490</name>
</gene>
<dbReference type="FunFam" id="3.30.56.10:FF:000002">
    <property type="entry name" value="Phenylalanine--tRNA ligase beta subunit"/>
    <property type="match status" value="1"/>
</dbReference>
<comment type="caution">
    <text evidence="20">The sequence shown here is derived from an EMBL/GenBank/DDBJ whole genome shotgun (WGS) entry which is preliminary data.</text>
</comment>
<dbReference type="FunFam" id="3.30.930.10:FF:000022">
    <property type="entry name" value="Phenylalanine--tRNA ligase beta subunit"/>
    <property type="match status" value="1"/>
</dbReference>
<dbReference type="EMBL" id="JANATA010000001">
    <property type="protein sequence ID" value="MCP3427618.1"/>
    <property type="molecule type" value="Genomic_DNA"/>
</dbReference>
<keyword evidence="4 15" id="KW-0963">Cytoplasm</keyword>
<dbReference type="SUPFAM" id="SSF55681">
    <property type="entry name" value="Class II aaRS and biotin synthetases"/>
    <property type="match status" value="1"/>
</dbReference>
<dbReference type="GO" id="GO:0006432">
    <property type="term" value="P:phenylalanyl-tRNA aminoacylation"/>
    <property type="evidence" value="ECO:0007669"/>
    <property type="project" value="UniProtKB-UniRule"/>
</dbReference>
<dbReference type="Proteomes" id="UP001165413">
    <property type="component" value="Unassembled WGS sequence"/>
</dbReference>
<keyword evidence="11 16" id="KW-0694">RNA-binding</keyword>
<evidence type="ECO:0000256" key="13">
    <source>
        <dbReference type="ARBA" id="ARBA00023146"/>
    </source>
</evidence>
<dbReference type="NCBIfam" id="TIGR00472">
    <property type="entry name" value="pheT_bact"/>
    <property type="match status" value="1"/>
</dbReference>
<dbReference type="InterPro" id="IPR033714">
    <property type="entry name" value="tRNA_bind_bactPheRS"/>
</dbReference>
<evidence type="ECO:0000256" key="6">
    <source>
        <dbReference type="ARBA" id="ARBA00022598"/>
    </source>
</evidence>
<dbReference type="Gene3D" id="2.40.50.140">
    <property type="entry name" value="Nucleic acid-binding proteins"/>
    <property type="match status" value="1"/>
</dbReference>
<evidence type="ECO:0000256" key="12">
    <source>
        <dbReference type="ARBA" id="ARBA00022917"/>
    </source>
</evidence>
<evidence type="ECO:0000256" key="7">
    <source>
        <dbReference type="ARBA" id="ARBA00022723"/>
    </source>
</evidence>
<dbReference type="InterPro" id="IPR036690">
    <property type="entry name" value="Fdx_antiC-bd_sf"/>
</dbReference>
<dbReference type="Gene3D" id="3.50.40.10">
    <property type="entry name" value="Phenylalanyl-trna Synthetase, Chain B, domain 3"/>
    <property type="match status" value="1"/>
</dbReference>
<dbReference type="SUPFAM" id="SSF56037">
    <property type="entry name" value="PheT/TilS domain"/>
    <property type="match status" value="1"/>
</dbReference>
<dbReference type="GO" id="GO:0004826">
    <property type="term" value="F:phenylalanine-tRNA ligase activity"/>
    <property type="evidence" value="ECO:0007669"/>
    <property type="project" value="UniProtKB-UniRule"/>
</dbReference>
<evidence type="ECO:0000256" key="8">
    <source>
        <dbReference type="ARBA" id="ARBA00022741"/>
    </source>
</evidence>